<dbReference type="Pfam" id="PF12796">
    <property type="entry name" value="Ank_2"/>
    <property type="match status" value="1"/>
</dbReference>
<dbReference type="InterPro" id="IPR011333">
    <property type="entry name" value="SKP1/BTB/POZ_sf"/>
</dbReference>
<keyword evidence="7" id="KW-1185">Reference proteome</keyword>
<feature type="domain" description="BTB" evidence="5">
    <location>
        <begin position="818"/>
        <end position="899"/>
    </location>
</feature>
<dbReference type="PANTHER" id="PTHR22872">
    <property type="entry name" value="BTK-BINDING PROTEIN-RELATED"/>
    <property type="match status" value="1"/>
</dbReference>
<evidence type="ECO:0000256" key="1">
    <source>
        <dbReference type="ARBA" id="ARBA00022737"/>
    </source>
</evidence>
<feature type="repeat" description="RCC1" evidence="3">
    <location>
        <begin position="225"/>
        <end position="274"/>
    </location>
</feature>
<feature type="compositionally biased region" description="Polar residues" evidence="4">
    <location>
        <begin position="1"/>
        <end position="15"/>
    </location>
</feature>
<dbReference type="PANTHER" id="PTHR22872:SF2">
    <property type="entry name" value="INHIBITOR OF BRUTON TYROSINE KINASE"/>
    <property type="match status" value="1"/>
</dbReference>
<feature type="compositionally biased region" description="Low complexity" evidence="4">
    <location>
        <begin position="1370"/>
        <end position="1389"/>
    </location>
</feature>
<dbReference type="OrthoDB" id="1893551at2759"/>
<keyword evidence="1" id="KW-0677">Repeat</keyword>
<reference evidence="6" key="1">
    <citation type="journal article" date="2020" name="Fungal Divers.">
        <title>Resolving the Mortierellaceae phylogeny through synthesis of multi-gene phylogenetics and phylogenomics.</title>
        <authorList>
            <person name="Vandepol N."/>
            <person name="Liber J."/>
            <person name="Desiro A."/>
            <person name="Na H."/>
            <person name="Kennedy M."/>
            <person name="Barry K."/>
            <person name="Grigoriev I.V."/>
            <person name="Miller A.N."/>
            <person name="O'Donnell K."/>
            <person name="Stajich J.E."/>
            <person name="Bonito G."/>
        </authorList>
    </citation>
    <scope>NUCLEOTIDE SEQUENCE</scope>
    <source>
        <strain evidence="6">NVP60</strain>
    </source>
</reference>
<feature type="repeat" description="RCC1" evidence="3">
    <location>
        <begin position="158"/>
        <end position="222"/>
    </location>
</feature>
<feature type="domain" description="BTB" evidence="5">
    <location>
        <begin position="667"/>
        <end position="749"/>
    </location>
</feature>
<dbReference type="InterPro" id="IPR009091">
    <property type="entry name" value="RCC1/BLIP-II"/>
</dbReference>
<organism evidence="6 7">
    <name type="scientific">Linnemannia gamsii</name>
    <dbReference type="NCBI Taxonomy" id="64522"/>
    <lineage>
        <taxon>Eukaryota</taxon>
        <taxon>Fungi</taxon>
        <taxon>Fungi incertae sedis</taxon>
        <taxon>Mucoromycota</taxon>
        <taxon>Mortierellomycotina</taxon>
        <taxon>Mortierellomycetes</taxon>
        <taxon>Mortierellales</taxon>
        <taxon>Mortierellaceae</taxon>
        <taxon>Linnemannia</taxon>
    </lineage>
</organism>
<dbReference type="Gene3D" id="3.30.710.10">
    <property type="entry name" value="Potassium Channel Kv1.1, Chain A"/>
    <property type="match status" value="2"/>
</dbReference>
<feature type="region of interest" description="Disordered" evidence="4">
    <location>
        <begin position="1165"/>
        <end position="1186"/>
    </location>
</feature>
<feature type="repeat" description="RCC1" evidence="3">
    <location>
        <begin position="275"/>
        <end position="334"/>
    </location>
</feature>
<feature type="region of interest" description="Disordered" evidence="4">
    <location>
        <begin position="1"/>
        <end position="67"/>
    </location>
</feature>
<accession>A0A9P6UQQ8</accession>
<feature type="compositionally biased region" description="Polar residues" evidence="4">
    <location>
        <begin position="1234"/>
        <end position="1254"/>
    </location>
</feature>
<dbReference type="PROSITE" id="PS50012">
    <property type="entry name" value="RCC1_3"/>
    <property type="match status" value="3"/>
</dbReference>
<sequence length="1489" mass="163618">MSTSNLRNASSTLMIQPSHGPRPRSLASSSTATSGAATIVAATQDRLDRTDRCDKTDPINRMDENGTTPLHRAVTANQIDAVSHLLEHPRLNINEKDLESGWTALHRALYLGHLRIALLLLQQNDLNTSIEDKDGNTALDVSLATLPISLRPGPCPGDSLYTWGSNANYTLGHNDGDDRKLPELVKFPHKSNTITFPKAKAARSTLYHLSMGKFHTAIATSEPGFTAKLWGFGTNGRLGSDRKMQLCPAPVLGVPGNVIFTALGRDHTVLLTSKGEVFTLGNNKYGQLGYALEASKGGQDPIQRTPKRVFLNISKGRAIGAAASKWHTAIHTETELFTFGFNYGQLGYERKGDLQVGPRKVASIPPGPILQVVASDSATACLMASHEVIVLFKYAYHRVSFLLSPFPDWFSTLNSPAVASSNRPKKITCTDNKFGMLTGLGDVHVWTYPEVESSITLGSLPANHTIPFSTIANHDKPRRIWTSVEDRTHIVDFALGQNGSAVVLTKGGHVYIGTNKGTLVGRNVKWQRVPHLDRIVQVFGNSSGAWAALRSGPALTPITVSSSRLGMDFEQSLSQFHLYRNNEKTFGDFRDSGPDSNKIGGNTNDGDYGDDDDDHDDSKLEADPWRIDIQGWQDIEKSWDYDVFPLLRQNGNLTSNGGNSVSGSHLFDVDIQAGKRTLGAHRVVLAARSPVFRRAFVDSPSSRTVAGSLVTIEPFQLQPTERKLRVVSLKVEFATAVLLLQFLYSDRFDPFWDYIGSSTVNKEYGLRVRQELYHLSLELSLPTLQAALQYSFTHACSASLFKDMYDVLVNPTLFEGLTDVRLLLKDGVTMDAHQMILGHRSPFFNAMFVRTDEWIRARQGRHKLQEEGVGKRGESILEVDMQHMDAEAMALVLRYVYTDCGPEMFDQPEKDDMDELLELVIDVMKIADEYLMDRLKEICENVLGDQVRAKTVVTFLEISLMHTAESLTATCIDFLCDNIEMALDQRWLEGVEDHAVRLVEEALKKKQDLFMPFTRSGGYLPDPAAVSALQDMIQDEGYRYFRPLRIVPSNLPKARRLGNLHMPEKENILSVSEPTHVPPTESLPASSVIAATIVAAPSDRQPALELGGRASRQPLTLPSGPPDQGLHTSHRLKNRSFLMETTSEGAKDNSLSVRKASWGQVFSTTDSIIPSNDQDSATATTGISKPTLRDILEQEELVQKHGQANISKSPAPATVGIPAQRASKLSQKERRKQLQQQASSSMLDQGDTLASSPAPQAWAKVSRTVVHDLTSIGSESSELTSKSSVASKTSTAPPTLSLLDLQQSELALLRLQPKEVPRIAIATSKPVKETMRASGGDRSFTEAPWRLDAIPEPLRAVTRHQSQKYPSLEASSANQGSSKTSSSQTTKGSTSIFPLASEALLLSGAGSFGGSGMPPSPSMVPSTALSSFAIIQNQQLRDRNLLLRARHQKKSLYQIQIEEQALNQLRIQSLERMQARAVEGSGEWFVMGQ</sequence>
<dbReference type="Gene3D" id="1.25.40.20">
    <property type="entry name" value="Ankyrin repeat-containing domain"/>
    <property type="match status" value="1"/>
</dbReference>
<dbReference type="PRINTS" id="PR00633">
    <property type="entry name" value="RCCNDNSATION"/>
</dbReference>
<evidence type="ECO:0000313" key="6">
    <source>
        <dbReference type="EMBL" id="KAG0316696.1"/>
    </source>
</evidence>
<feature type="repeat" description="ANK" evidence="2">
    <location>
        <begin position="100"/>
        <end position="133"/>
    </location>
</feature>
<name>A0A9P6UQQ8_9FUNG</name>
<dbReference type="SUPFAM" id="SSF50985">
    <property type="entry name" value="RCC1/BLIP-II"/>
    <property type="match status" value="1"/>
</dbReference>
<dbReference type="SUPFAM" id="SSF54695">
    <property type="entry name" value="POZ domain"/>
    <property type="match status" value="2"/>
</dbReference>
<dbReference type="InterPro" id="IPR002110">
    <property type="entry name" value="Ankyrin_rpt"/>
</dbReference>
<protein>
    <recommendedName>
        <fullName evidence="5">BTB domain-containing protein</fullName>
    </recommendedName>
</protein>
<dbReference type="InterPro" id="IPR036770">
    <property type="entry name" value="Ankyrin_rpt-contain_sf"/>
</dbReference>
<dbReference type="PROSITE" id="PS50297">
    <property type="entry name" value="ANK_REP_REGION"/>
    <property type="match status" value="1"/>
</dbReference>
<feature type="compositionally biased region" description="Low complexity" evidence="4">
    <location>
        <begin position="27"/>
        <end position="43"/>
    </location>
</feature>
<feature type="region of interest" description="Disordered" evidence="4">
    <location>
        <begin position="1199"/>
        <end position="1255"/>
    </location>
</feature>
<dbReference type="Proteomes" id="UP000823405">
    <property type="component" value="Unassembled WGS sequence"/>
</dbReference>
<evidence type="ECO:0000256" key="4">
    <source>
        <dbReference type="SAM" id="MobiDB-lite"/>
    </source>
</evidence>
<dbReference type="InterPro" id="IPR051625">
    <property type="entry name" value="Signaling_Regulatory_Domain"/>
</dbReference>
<dbReference type="SMART" id="SM00225">
    <property type="entry name" value="BTB"/>
    <property type="match status" value="2"/>
</dbReference>
<feature type="repeat" description="ANK" evidence="2">
    <location>
        <begin position="65"/>
        <end position="98"/>
    </location>
</feature>
<evidence type="ECO:0000259" key="5">
    <source>
        <dbReference type="PROSITE" id="PS50097"/>
    </source>
</evidence>
<dbReference type="InterPro" id="IPR000210">
    <property type="entry name" value="BTB/POZ_dom"/>
</dbReference>
<dbReference type="EMBL" id="JAAAIN010000286">
    <property type="protein sequence ID" value="KAG0316696.1"/>
    <property type="molecule type" value="Genomic_DNA"/>
</dbReference>
<dbReference type="SMART" id="SM00248">
    <property type="entry name" value="ANK"/>
    <property type="match status" value="2"/>
</dbReference>
<dbReference type="Pfam" id="PF00415">
    <property type="entry name" value="RCC1"/>
    <property type="match status" value="2"/>
</dbReference>
<proteinExistence type="predicted"/>
<evidence type="ECO:0000256" key="3">
    <source>
        <dbReference type="PROSITE-ProRule" id="PRU00235"/>
    </source>
</evidence>
<feature type="region of interest" description="Disordered" evidence="4">
    <location>
        <begin position="587"/>
        <end position="620"/>
    </location>
</feature>
<gene>
    <name evidence="6" type="ORF">BGZ97_006452</name>
</gene>
<dbReference type="Gene3D" id="2.130.10.30">
    <property type="entry name" value="Regulator of chromosome condensation 1/beta-lactamase-inhibitor protein II"/>
    <property type="match status" value="1"/>
</dbReference>
<feature type="region of interest" description="Disordered" evidence="4">
    <location>
        <begin position="1358"/>
        <end position="1389"/>
    </location>
</feature>
<feature type="region of interest" description="Disordered" evidence="4">
    <location>
        <begin position="1273"/>
        <end position="1292"/>
    </location>
</feature>
<evidence type="ECO:0000313" key="7">
    <source>
        <dbReference type="Proteomes" id="UP000823405"/>
    </source>
</evidence>
<feature type="region of interest" description="Disordered" evidence="4">
    <location>
        <begin position="1110"/>
        <end position="1129"/>
    </location>
</feature>
<keyword evidence="2" id="KW-0040">ANK repeat</keyword>
<evidence type="ECO:0000256" key="2">
    <source>
        <dbReference type="PROSITE-ProRule" id="PRU00023"/>
    </source>
</evidence>
<comment type="caution">
    <text evidence="6">The sequence shown here is derived from an EMBL/GenBank/DDBJ whole genome shotgun (WGS) entry which is preliminary data.</text>
</comment>
<feature type="compositionally biased region" description="Basic and acidic residues" evidence="4">
    <location>
        <begin position="45"/>
        <end position="64"/>
    </location>
</feature>
<dbReference type="PROSITE" id="PS50088">
    <property type="entry name" value="ANK_REPEAT"/>
    <property type="match status" value="2"/>
</dbReference>
<dbReference type="InterPro" id="IPR000408">
    <property type="entry name" value="Reg_chr_condens"/>
</dbReference>
<dbReference type="Pfam" id="PF00651">
    <property type="entry name" value="BTB"/>
    <property type="match status" value="2"/>
</dbReference>
<dbReference type="SUPFAM" id="SSF48403">
    <property type="entry name" value="Ankyrin repeat"/>
    <property type="match status" value="1"/>
</dbReference>
<dbReference type="PROSITE" id="PS50097">
    <property type="entry name" value="BTB"/>
    <property type="match status" value="2"/>
</dbReference>
<dbReference type="CDD" id="cd18186">
    <property type="entry name" value="BTB_POZ_ZBTB_KLHL-like"/>
    <property type="match status" value="1"/>
</dbReference>
<feature type="compositionally biased region" description="Polar residues" evidence="4">
    <location>
        <begin position="1165"/>
        <end position="1184"/>
    </location>
</feature>